<feature type="compositionally biased region" description="Basic and acidic residues" evidence="1">
    <location>
        <begin position="338"/>
        <end position="349"/>
    </location>
</feature>
<organism evidence="4 5">
    <name type="scientific">Nannochloropsis gaditana</name>
    <dbReference type="NCBI Taxonomy" id="72520"/>
    <lineage>
        <taxon>Eukaryota</taxon>
        <taxon>Sar</taxon>
        <taxon>Stramenopiles</taxon>
        <taxon>Ochrophyta</taxon>
        <taxon>Eustigmatophyceae</taxon>
        <taxon>Eustigmatales</taxon>
        <taxon>Monodopsidaceae</taxon>
        <taxon>Nannochloropsis</taxon>
    </lineage>
</organism>
<evidence type="ECO:0000259" key="3">
    <source>
        <dbReference type="Pfam" id="PF00248"/>
    </source>
</evidence>
<keyword evidence="2" id="KW-0732">Signal</keyword>
<dbReference type="OrthoDB" id="48988at2759"/>
<feature type="compositionally biased region" description="Basic and acidic residues" evidence="1">
    <location>
        <begin position="48"/>
        <end position="73"/>
    </location>
</feature>
<feature type="signal peptide" evidence="2">
    <location>
        <begin position="1"/>
        <end position="25"/>
    </location>
</feature>
<feature type="region of interest" description="Disordered" evidence="1">
    <location>
        <begin position="47"/>
        <end position="80"/>
    </location>
</feature>
<dbReference type="Pfam" id="PF00248">
    <property type="entry name" value="Aldo_ket_red"/>
    <property type="match status" value="2"/>
</dbReference>
<feature type="chain" id="PRO_5004901179" evidence="2">
    <location>
        <begin position="26"/>
        <end position="523"/>
    </location>
</feature>
<feature type="domain" description="NADP-dependent oxidoreductase" evidence="3">
    <location>
        <begin position="356"/>
        <end position="486"/>
    </location>
</feature>
<dbReference type="EMBL" id="AZIL01001305">
    <property type="protein sequence ID" value="EWM24319.1"/>
    <property type="molecule type" value="Genomic_DNA"/>
</dbReference>
<sequence length="523" mass="58636">MRRVQILSSTYLPCLLVLIIRRVLAFYPSSICCRRSPKIILPPAALSDPRKGHDCGSHESSDVHLPRGSSRGDEVEEEEEEEDIITRFFQGIAESDQRDEAAPAEPSGRRLPNLALMAEAAADMPMDFLLYPEKAYYLLGGEMPVCRLVTGTWQVDGRHGYHPLFLDVKVAARAMVREHGYTTFDVAPFYGQMERWLGEVRMKIEDPAELDAYKIFTKISFPPTQNEFRLQDVEAVVDAALSRLRASRLDLAQLHWWDPEDPRFLDVLHHLHRLQEKGKVRHIGVTNFGAQALARALESGVRIVSNQVQFSLLDRRARTARSPVGLPGGREEEEALAEEERKKDADDPSRGGGLPSRSLVEVCQEHGVTLLCYGCLMGGFLTDRWVGAPAPDPRAFSSTSEEKYWEVLRAWGSWEAFQGLLAEVRAVARKHRSCVAHVALRWVLDQPAVGSVVVGTRLGYVEHLDANKEVLKLELTAQDLENLERAVREGGRDLAEAVGDVGVEYKRAVMEVEEGQARPSDRE</sequence>
<gene>
    <name evidence="4" type="ORF">Naga_100047g20</name>
</gene>
<evidence type="ECO:0000256" key="2">
    <source>
        <dbReference type="SAM" id="SignalP"/>
    </source>
</evidence>
<dbReference type="SUPFAM" id="SSF51430">
    <property type="entry name" value="NAD(P)-linked oxidoreductase"/>
    <property type="match status" value="1"/>
</dbReference>
<dbReference type="PANTHER" id="PTHR43147">
    <property type="entry name" value="PROTEIN TAS"/>
    <property type="match status" value="1"/>
</dbReference>
<keyword evidence="5" id="KW-1185">Reference proteome</keyword>
<evidence type="ECO:0000313" key="4">
    <source>
        <dbReference type="EMBL" id="EWM24319.1"/>
    </source>
</evidence>
<dbReference type="Proteomes" id="UP000019335">
    <property type="component" value="Chromosome 14"/>
</dbReference>
<name>W7TVI2_9STRA</name>
<feature type="region of interest" description="Disordered" evidence="1">
    <location>
        <begin position="321"/>
        <end position="353"/>
    </location>
</feature>
<dbReference type="InterPro" id="IPR023210">
    <property type="entry name" value="NADP_OxRdtase_dom"/>
</dbReference>
<protein>
    <submittedName>
        <fullName evidence="4">Aldo keto reductase</fullName>
    </submittedName>
</protein>
<dbReference type="InterPro" id="IPR036812">
    <property type="entry name" value="NAD(P)_OxRdtase_dom_sf"/>
</dbReference>
<dbReference type="PRINTS" id="PR00069">
    <property type="entry name" value="ALDKETRDTASE"/>
</dbReference>
<dbReference type="InterPro" id="IPR020471">
    <property type="entry name" value="AKR"/>
</dbReference>
<dbReference type="Gene3D" id="3.20.20.100">
    <property type="entry name" value="NADP-dependent oxidoreductase domain"/>
    <property type="match status" value="1"/>
</dbReference>
<evidence type="ECO:0000256" key="1">
    <source>
        <dbReference type="SAM" id="MobiDB-lite"/>
    </source>
</evidence>
<feature type="domain" description="NADP-dependent oxidoreductase" evidence="3">
    <location>
        <begin position="147"/>
        <end position="317"/>
    </location>
</feature>
<accession>W7TVI2</accession>
<dbReference type="AlphaFoldDB" id="W7TVI2"/>
<reference evidence="4 5" key="1">
    <citation type="journal article" date="2014" name="Mol. Plant">
        <title>Chromosome Scale Genome Assembly and Transcriptome Profiling of Nannochloropsis gaditana in Nitrogen Depletion.</title>
        <authorList>
            <person name="Corteggiani Carpinelli E."/>
            <person name="Telatin A."/>
            <person name="Vitulo N."/>
            <person name="Forcato C."/>
            <person name="D'Angelo M."/>
            <person name="Schiavon R."/>
            <person name="Vezzi A."/>
            <person name="Giacometti G.M."/>
            <person name="Morosinotto T."/>
            <person name="Valle G."/>
        </authorList>
    </citation>
    <scope>NUCLEOTIDE SEQUENCE [LARGE SCALE GENOMIC DNA]</scope>
    <source>
        <strain evidence="4 5">B-31</strain>
    </source>
</reference>
<dbReference type="GO" id="GO:0016491">
    <property type="term" value="F:oxidoreductase activity"/>
    <property type="evidence" value="ECO:0007669"/>
    <property type="project" value="InterPro"/>
</dbReference>
<comment type="caution">
    <text evidence="4">The sequence shown here is derived from an EMBL/GenBank/DDBJ whole genome shotgun (WGS) entry which is preliminary data.</text>
</comment>
<evidence type="ECO:0000313" key="5">
    <source>
        <dbReference type="Proteomes" id="UP000019335"/>
    </source>
</evidence>
<proteinExistence type="predicted"/>
<dbReference type="PANTHER" id="PTHR43147:SF2">
    <property type="entry name" value="NADP-DEPENDENT OXIDOREDUCTASE DOMAIN-CONTAINING PROTEIN"/>
    <property type="match status" value="1"/>
</dbReference>